<evidence type="ECO:0000256" key="5">
    <source>
        <dbReference type="ARBA" id="ARBA00023146"/>
    </source>
</evidence>
<dbReference type="InterPro" id="IPR004364">
    <property type="entry name" value="Aa-tRNA-synt_II"/>
</dbReference>
<feature type="domain" description="Aminoacyl-transfer RNA synthetases class-II family profile" evidence="6">
    <location>
        <begin position="89"/>
        <end position="317"/>
    </location>
</feature>
<name>A0A563ESE5_9PSEU</name>
<dbReference type="Pfam" id="PF00152">
    <property type="entry name" value="tRNA-synt_2"/>
    <property type="match status" value="1"/>
</dbReference>
<gene>
    <name evidence="7" type="ORF">FKR81_19830</name>
</gene>
<dbReference type="InterPro" id="IPR045864">
    <property type="entry name" value="aa-tRNA-synth_II/BPL/LPL"/>
</dbReference>
<evidence type="ECO:0000256" key="1">
    <source>
        <dbReference type="ARBA" id="ARBA00022598"/>
    </source>
</evidence>
<keyword evidence="8" id="KW-1185">Reference proteome</keyword>
<dbReference type="Proteomes" id="UP000316639">
    <property type="component" value="Unassembled WGS sequence"/>
</dbReference>
<dbReference type="GO" id="GO:0004816">
    <property type="term" value="F:asparagine-tRNA ligase activity"/>
    <property type="evidence" value="ECO:0007669"/>
    <property type="project" value="TreeGrafter"/>
</dbReference>
<comment type="caution">
    <text evidence="7">The sequence shown here is derived from an EMBL/GenBank/DDBJ whole genome shotgun (WGS) entry which is preliminary data.</text>
</comment>
<evidence type="ECO:0000313" key="8">
    <source>
        <dbReference type="Proteomes" id="UP000316639"/>
    </source>
</evidence>
<reference evidence="7 8" key="1">
    <citation type="submission" date="2019-07" db="EMBL/GenBank/DDBJ databases">
        <title>Lentzea xizangensis sp. nov., isolated from Qinghai-Tibetan Plateau Soils.</title>
        <authorList>
            <person name="Huang J."/>
        </authorList>
    </citation>
    <scope>NUCLEOTIDE SEQUENCE [LARGE SCALE GENOMIC DNA]</scope>
    <source>
        <strain evidence="7 8">FXJ1.1311</strain>
    </source>
</reference>
<dbReference type="PROSITE" id="PS50862">
    <property type="entry name" value="AA_TRNA_LIGASE_II"/>
    <property type="match status" value="1"/>
</dbReference>
<dbReference type="GO" id="GO:0006421">
    <property type="term" value="P:asparaginyl-tRNA aminoacylation"/>
    <property type="evidence" value="ECO:0007669"/>
    <property type="project" value="TreeGrafter"/>
</dbReference>
<sequence length="317" mass="34723">MSDPWYRTLVQAQDTIATTTSTFWSARGVKSLLLPVTTGSISSPMGLGSDSEPVLVELNGAPTYLADSMQFMLEYGCRLSPGGAYYLMPSFRGEMPDATHLNEFFHSEAEIPGELDDVIDAVEAYVRTMSGALVAEHAEDIASVAGDVTHLEDLHSSPASLPRLTFDEAVAVLGRLGGEVRTDPVHGFRTMPRESEQLLMEHCGGMLWLTHFDRLAVPFYQADVDGKAVAADLLMGQGETAGAGQRHTTGAEARAALAAHNVAEEEYAWYVTMKDRYPMLTSGFGLGIERFLLWVFNHDDVRDLQLLPRMRGRVILP</sequence>
<dbReference type="SUPFAM" id="SSF55681">
    <property type="entry name" value="Class II aaRS and biotin synthetases"/>
    <property type="match status" value="1"/>
</dbReference>
<dbReference type="AlphaFoldDB" id="A0A563ESE5"/>
<evidence type="ECO:0000256" key="2">
    <source>
        <dbReference type="ARBA" id="ARBA00022741"/>
    </source>
</evidence>
<accession>A0A563ESE5</accession>
<evidence type="ECO:0000259" key="6">
    <source>
        <dbReference type="PROSITE" id="PS50862"/>
    </source>
</evidence>
<keyword evidence="1" id="KW-0436">Ligase</keyword>
<keyword evidence="4" id="KW-0648">Protein biosynthesis</keyword>
<keyword evidence="3" id="KW-0067">ATP-binding</keyword>
<protein>
    <submittedName>
        <fullName evidence="7">Asparaginase</fullName>
    </submittedName>
</protein>
<keyword evidence="2" id="KW-0547">Nucleotide-binding</keyword>
<dbReference type="GO" id="GO:0005524">
    <property type="term" value="F:ATP binding"/>
    <property type="evidence" value="ECO:0007669"/>
    <property type="project" value="UniProtKB-KW"/>
</dbReference>
<dbReference type="PANTHER" id="PTHR22594:SF34">
    <property type="entry name" value="ASPARAGINE--TRNA LIGASE, MITOCHONDRIAL-RELATED"/>
    <property type="match status" value="1"/>
</dbReference>
<dbReference type="EMBL" id="VOBR01000012">
    <property type="protein sequence ID" value="TWP50596.1"/>
    <property type="molecule type" value="Genomic_DNA"/>
</dbReference>
<organism evidence="7 8">
    <name type="scientific">Lentzea tibetensis</name>
    <dbReference type="NCBI Taxonomy" id="2591470"/>
    <lineage>
        <taxon>Bacteria</taxon>
        <taxon>Bacillati</taxon>
        <taxon>Actinomycetota</taxon>
        <taxon>Actinomycetes</taxon>
        <taxon>Pseudonocardiales</taxon>
        <taxon>Pseudonocardiaceae</taxon>
        <taxon>Lentzea</taxon>
    </lineage>
</organism>
<keyword evidence="5" id="KW-0030">Aminoacyl-tRNA synthetase</keyword>
<dbReference type="OrthoDB" id="3543468at2"/>
<evidence type="ECO:0000256" key="4">
    <source>
        <dbReference type="ARBA" id="ARBA00022917"/>
    </source>
</evidence>
<evidence type="ECO:0000313" key="7">
    <source>
        <dbReference type="EMBL" id="TWP50596.1"/>
    </source>
</evidence>
<dbReference type="InterPro" id="IPR006195">
    <property type="entry name" value="aa-tRNA-synth_II"/>
</dbReference>
<dbReference type="Gene3D" id="3.30.930.10">
    <property type="entry name" value="Bira Bifunctional Protein, Domain 2"/>
    <property type="match status" value="1"/>
</dbReference>
<evidence type="ECO:0000256" key="3">
    <source>
        <dbReference type="ARBA" id="ARBA00022840"/>
    </source>
</evidence>
<dbReference type="PANTHER" id="PTHR22594">
    <property type="entry name" value="ASPARTYL/LYSYL-TRNA SYNTHETASE"/>
    <property type="match status" value="1"/>
</dbReference>
<proteinExistence type="predicted"/>